<dbReference type="InterPro" id="IPR002925">
    <property type="entry name" value="Dienelactn_hydro"/>
</dbReference>
<dbReference type="OMA" id="PTEWYPP"/>
<dbReference type="RefSeq" id="XP_016610184.1">
    <property type="nucleotide sequence ID" value="XM_016750922.1"/>
</dbReference>
<dbReference type="PANTHER" id="PTHR47668:SF1">
    <property type="entry name" value="DIENELACTONE HYDROLASE DOMAIN-CONTAINING PROTEIN-RELATED"/>
    <property type="match status" value="1"/>
</dbReference>
<dbReference type="OrthoDB" id="2147163at2759"/>
<reference evidence="2 3" key="1">
    <citation type="submission" date="2009-08" db="EMBL/GenBank/DDBJ databases">
        <title>The Genome Sequence of Spizellomyces punctatus strain DAOM BR117.</title>
        <authorList>
            <consortium name="The Broad Institute Genome Sequencing Platform"/>
            <person name="Russ C."/>
            <person name="Cuomo C."/>
            <person name="Shea T."/>
            <person name="Young S.K."/>
            <person name="Zeng Q."/>
            <person name="Koehrsen M."/>
            <person name="Haas B."/>
            <person name="Borodovsky M."/>
            <person name="Guigo R."/>
            <person name="Alvarado L."/>
            <person name="Berlin A."/>
            <person name="Bochicchio J."/>
            <person name="Borenstein D."/>
            <person name="Chapman S."/>
            <person name="Chen Z."/>
            <person name="Engels R."/>
            <person name="Freedman E."/>
            <person name="Gellesch M."/>
            <person name="Goldberg J."/>
            <person name="Griggs A."/>
            <person name="Gujja S."/>
            <person name="Heiman D."/>
            <person name="Hepburn T."/>
            <person name="Howarth C."/>
            <person name="Jen D."/>
            <person name="Larson L."/>
            <person name="Lewis B."/>
            <person name="Mehta T."/>
            <person name="Park D."/>
            <person name="Pearson M."/>
            <person name="Roberts A."/>
            <person name="Saif S."/>
            <person name="Shenoy N."/>
            <person name="Sisk P."/>
            <person name="Stolte C."/>
            <person name="Sykes S."/>
            <person name="Thomson T."/>
            <person name="Walk T."/>
            <person name="White J."/>
            <person name="Yandava C."/>
            <person name="Burger G."/>
            <person name="Gray M.W."/>
            <person name="Holland P.W.H."/>
            <person name="King N."/>
            <person name="Lang F.B.F."/>
            <person name="Roger A.J."/>
            <person name="Ruiz-Trillo I."/>
            <person name="Lander E."/>
            <person name="Nusbaum C."/>
        </authorList>
    </citation>
    <scope>NUCLEOTIDE SEQUENCE [LARGE SCALE GENOMIC DNA]</scope>
    <source>
        <strain evidence="2 3">DAOM BR117</strain>
    </source>
</reference>
<sequence length="267" mass="29931">MEHSDKYRSWKPQLSSIPHFIINMAGEHSKACCELPPFASNYQPKGQVSTVGDLPTYFVGEKGKRAIILIYDIFGFHPNTHQFADELAAKGFFVAEPDFYRGNPWPLEKVPIQLPELMAHLEQHVPESRMLADIGSVCRYLRSNGAESIGTLGFCWGAIYAIRANVEGLVDASAAAHPSRLTVEIVKDVKGPLALLPSKDEPDLIPLMEALKEKPFVDKNVHVRFDDMHHGWCAARSDYSNPANARRSREALQIMARFFDETLQAKL</sequence>
<proteinExistence type="predicted"/>
<dbReference type="VEuPathDB" id="FungiDB:SPPG_02638"/>
<dbReference type="STRING" id="645134.A0A0L0HMK7"/>
<dbReference type="GeneID" id="27686211"/>
<dbReference type="Gene3D" id="3.40.50.1820">
    <property type="entry name" value="alpha/beta hydrolase"/>
    <property type="match status" value="1"/>
</dbReference>
<keyword evidence="3" id="KW-1185">Reference proteome</keyword>
<dbReference type="GO" id="GO:0016787">
    <property type="term" value="F:hydrolase activity"/>
    <property type="evidence" value="ECO:0007669"/>
    <property type="project" value="InterPro"/>
</dbReference>
<dbReference type="Proteomes" id="UP000053201">
    <property type="component" value="Unassembled WGS sequence"/>
</dbReference>
<dbReference type="AlphaFoldDB" id="A0A0L0HMK7"/>
<evidence type="ECO:0000259" key="1">
    <source>
        <dbReference type="Pfam" id="PF01738"/>
    </source>
</evidence>
<dbReference type="EMBL" id="KQ257453">
    <property type="protein sequence ID" value="KND02145.1"/>
    <property type="molecule type" value="Genomic_DNA"/>
</dbReference>
<organism evidence="2 3">
    <name type="scientific">Spizellomyces punctatus (strain DAOM BR117)</name>
    <dbReference type="NCBI Taxonomy" id="645134"/>
    <lineage>
        <taxon>Eukaryota</taxon>
        <taxon>Fungi</taxon>
        <taxon>Fungi incertae sedis</taxon>
        <taxon>Chytridiomycota</taxon>
        <taxon>Chytridiomycota incertae sedis</taxon>
        <taxon>Chytridiomycetes</taxon>
        <taxon>Spizellomycetales</taxon>
        <taxon>Spizellomycetaceae</taxon>
        <taxon>Spizellomyces</taxon>
    </lineage>
</organism>
<gene>
    <name evidence="2" type="ORF">SPPG_02638</name>
</gene>
<feature type="domain" description="Dienelactone hydrolase" evidence="1">
    <location>
        <begin position="56"/>
        <end position="261"/>
    </location>
</feature>
<dbReference type="eggNOG" id="KOG3043">
    <property type="taxonomic scope" value="Eukaryota"/>
</dbReference>
<dbReference type="FunCoup" id="A0A0L0HMK7">
    <property type="interactions" value="22"/>
</dbReference>
<evidence type="ECO:0000313" key="2">
    <source>
        <dbReference type="EMBL" id="KND02145.1"/>
    </source>
</evidence>
<accession>A0A0L0HMK7</accession>
<evidence type="ECO:0000313" key="3">
    <source>
        <dbReference type="Proteomes" id="UP000053201"/>
    </source>
</evidence>
<protein>
    <recommendedName>
        <fullName evidence="1">Dienelactone hydrolase domain-containing protein</fullName>
    </recommendedName>
</protein>
<dbReference type="PANTHER" id="PTHR47668">
    <property type="entry name" value="DIENELACTONE HYDROLASE FAMILY PROTEIN (AFU_ORTHOLOGUE AFUA_6G01940)"/>
    <property type="match status" value="1"/>
</dbReference>
<dbReference type="InterPro" id="IPR029058">
    <property type="entry name" value="AB_hydrolase_fold"/>
</dbReference>
<dbReference type="SUPFAM" id="SSF53474">
    <property type="entry name" value="alpha/beta-Hydrolases"/>
    <property type="match status" value="1"/>
</dbReference>
<dbReference type="Pfam" id="PF01738">
    <property type="entry name" value="DLH"/>
    <property type="match status" value="1"/>
</dbReference>
<name>A0A0L0HMK7_SPIPD</name>
<dbReference type="InParanoid" id="A0A0L0HMK7"/>